<name>A0A4D9DY56_9SAUR</name>
<evidence type="ECO:0000256" key="2">
    <source>
        <dbReference type="ARBA" id="ARBA00022527"/>
    </source>
</evidence>
<feature type="compositionally biased region" description="Gly residues" evidence="10">
    <location>
        <begin position="12"/>
        <end position="25"/>
    </location>
</feature>
<feature type="region of interest" description="Disordered" evidence="10">
    <location>
        <begin position="544"/>
        <end position="609"/>
    </location>
</feature>
<gene>
    <name evidence="12" type="ORF">DR999_PMT18184</name>
</gene>
<dbReference type="Pfam" id="PF00069">
    <property type="entry name" value="Pkinase"/>
    <property type="match status" value="1"/>
</dbReference>
<keyword evidence="13" id="KW-1185">Reference proteome</keyword>
<feature type="domain" description="Protein kinase" evidence="11">
    <location>
        <begin position="46"/>
        <end position="312"/>
    </location>
</feature>
<evidence type="ECO:0000256" key="5">
    <source>
        <dbReference type="ARBA" id="ARBA00022741"/>
    </source>
</evidence>
<organism evidence="12 13">
    <name type="scientific">Platysternon megacephalum</name>
    <name type="common">big-headed turtle</name>
    <dbReference type="NCBI Taxonomy" id="55544"/>
    <lineage>
        <taxon>Eukaryota</taxon>
        <taxon>Metazoa</taxon>
        <taxon>Chordata</taxon>
        <taxon>Craniata</taxon>
        <taxon>Vertebrata</taxon>
        <taxon>Euteleostomi</taxon>
        <taxon>Archelosauria</taxon>
        <taxon>Testudinata</taxon>
        <taxon>Testudines</taxon>
        <taxon>Cryptodira</taxon>
        <taxon>Durocryptodira</taxon>
        <taxon>Testudinoidea</taxon>
        <taxon>Platysternidae</taxon>
        <taxon>Platysternon</taxon>
    </lineage>
</organism>
<dbReference type="CDD" id="cd14037">
    <property type="entry name" value="STKc_NAK_like"/>
    <property type="match status" value="1"/>
</dbReference>
<keyword evidence="2" id="KW-0723">Serine/threonine-protein kinase</keyword>
<dbReference type="EC" id="2.7.11.1" evidence="1"/>
<dbReference type="PANTHER" id="PTHR47907">
    <property type="entry name" value="PROTEIN KINASE DOMAIN-CONTAINING PROTEIN"/>
    <property type="match status" value="1"/>
</dbReference>
<dbReference type="InterPro" id="IPR008271">
    <property type="entry name" value="Ser/Thr_kinase_AS"/>
</dbReference>
<keyword evidence="3" id="KW-0597">Phosphoprotein</keyword>
<accession>A0A4D9DY56</accession>
<dbReference type="InterPro" id="IPR028182">
    <property type="entry name" value="BMP2K_C"/>
</dbReference>
<dbReference type="InterPro" id="IPR051744">
    <property type="entry name" value="AP2_assoc_SerThr_kinase"/>
</dbReference>
<dbReference type="PROSITE" id="PS50011">
    <property type="entry name" value="PROTEIN_KINASE_DOM"/>
    <property type="match status" value="1"/>
</dbReference>
<evidence type="ECO:0000256" key="9">
    <source>
        <dbReference type="ARBA" id="ARBA00048679"/>
    </source>
</evidence>
<reference evidence="12 13" key="2">
    <citation type="submission" date="2019-04" db="EMBL/GenBank/DDBJ databases">
        <title>The genome sequence of big-headed turtle.</title>
        <authorList>
            <person name="Gong S."/>
        </authorList>
    </citation>
    <scope>NUCLEOTIDE SEQUENCE [LARGE SCALE GENOMIC DNA]</scope>
    <source>
        <strain evidence="12">DO16091913</strain>
        <tissue evidence="12">Muscle</tissue>
    </source>
</reference>
<dbReference type="SUPFAM" id="SSF56112">
    <property type="entry name" value="Protein kinase-like (PK-like)"/>
    <property type="match status" value="1"/>
</dbReference>
<evidence type="ECO:0000313" key="13">
    <source>
        <dbReference type="Proteomes" id="UP000297703"/>
    </source>
</evidence>
<evidence type="ECO:0000256" key="3">
    <source>
        <dbReference type="ARBA" id="ARBA00022553"/>
    </source>
</evidence>
<feature type="compositionally biased region" description="Pro residues" evidence="10">
    <location>
        <begin position="425"/>
        <end position="459"/>
    </location>
</feature>
<dbReference type="AlphaFoldDB" id="A0A4D9DY56"/>
<evidence type="ECO:0000256" key="10">
    <source>
        <dbReference type="SAM" id="MobiDB-lite"/>
    </source>
</evidence>
<feature type="compositionally biased region" description="Polar residues" evidence="10">
    <location>
        <begin position="574"/>
        <end position="604"/>
    </location>
</feature>
<evidence type="ECO:0000313" key="12">
    <source>
        <dbReference type="EMBL" id="TFJ99743.1"/>
    </source>
</evidence>
<feature type="compositionally biased region" description="Basic and acidic residues" evidence="10">
    <location>
        <begin position="800"/>
        <end position="810"/>
    </location>
</feature>
<feature type="region of interest" description="Disordered" evidence="10">
    <location>
        <begin position="641"/>
        <end position="672"/>
    </location>
</feature>
<dbReference type="GO" id="GO:0005524">
    <property type="term" value="F:ATP binding"/>
    <property type="evidence" value="ECO:0007669"/>
    <property type="project" value="UniProtKB-KW"/>
</dbReference>
<feature type="region of interest" description="Disordered" evidence="10">
    <location>
        <begin position="1092"/>
        <end position="1114"/>
    </location>
</feature>
<evidence type="ECO:0000256" key="6">
    <source>
        <dbReference type="ARBA" id="ARBA00022777"/>
    </source>
</evidence>
<evidence type="ECO:0000259" key="11">
    <source>
        <dbReference type="PROSITE" id="PS50011"/>
    </source>
</evidence>
<dbReference type="GO" id="GO:0004674">
    <property type="term" value="F:protein serine/threonine kinase activity"/>
    <property type="evidence" value="ECO:0007669"/>
    <property type="project" value="UniProtKB-KW"/>
</dbReference>
<dbReference type="Gene3D" id="1.10.510.10">
    <property type="entry name" value="Transferase(Phosphotransferase) domain 1"/>
    <property type="match status" value="1"/>
</dbReference>
<feature type="compositionally biased region" description="Basic and acidic residues" evidence="10">
    <location>
        <begin position="1"/>
        <end position="11"/>
    </location>
</feature>
<dbReference type="EMBL" id="QXTE01000308">
    <property type="protein sequence ID" value="TFJ99743.1"/>
    <property type="molecule type" value="Genomic_DNA"/>
</dbReference>
<evidence type="ECO:0000256" key="4">
    <source>
        <dbReference type="ARBA" id="ARBA00022679"/>
    </source>
</evidence>
<dbReference type="FunFam" id="1.10.510.10:FF:000072">
    <property type="entry name" value="AP2 associated kinase 1"/>
    <property type="match status" value="1"/>
</dbReference>
<dbReference type="PANTHER" id="PTHR47907:SF5">
    <property type="entry name" value="AP2 ASSOCIATED KINASE 1"/>
    <property type="match status" value="1"/>
</dbReference>
<dbReference type="STRING" id="55544.A0A4D9DY56"/>
<dbReference type="Pfam" id="PF15282">
    <property type="entry name" value="BMP2K_C"/>
    <property type="match status" value="1"/>
</dbReference>
<keyword evidence="5" id="KW-0547">Nucleotide-binding</keyword>
<feature type="region of interest" description="Disordered" evidence="10">
    <location>
        <begin position="1"/>
        <end position="26"/>
    </location>
</feature>
<keyword evidence="7" id="KW-0067">ATP-binding</keyword>
<feature type="region of interest" description="Disordered" evidence="10">
    <location>
        <begin position="783"/>
        <end position="811"/>
    </location>
</feature>
<dbReference type="PROSITE" id="PS00108">
    <property type="entry name" value="PROTEIN_KINASE_ST"/>
    <property type="match status" value="1"/>
</dbReference>
<keyword evidence="6" id="KW-0418">Kinase</keyword>
<keyword evidence="4" id="KW-0808">Transferase</keyword>
<dbReference type="OrthoDB" id="2018507at2759"/>
<dbReference type="Proteomes" id="UP000297703">
    <property type="component" value="Unassembled WGS sequence"/>
</dbReference>
<dbReference type="SMART" id="SM00220">
    <property type="entry name" value="S_TKc"/>
    <property type="match status" value="1"/>
</dbReference>
<protein>
    <recommendedName>
        <fullName evidence="1">non-specific serine/threonine protein kinase</fullName>
        <ecNumber evidence="1">2.7.11.1</ecNumber>
    </recommendedName>
</protein>
<sequence length="1114" mass="121255">MKKFFDSRREQGGSGPGSGTSGGSGSNTVAGSGYIGRVFHIGRYQVTVDEVLAEGGFAIVFLVRTNNGMKCALKRMYVNNEYDLQVCKREIQIMRDLSGHKNIVGYIDSSINSVSSGDVWEVLILMDFCRGGQVVNLMNQRLQTGFTENEVLQIFCDTCEAVARLHQCKTPIIHRDLKVENILLHDRGHYVLCDFGSATNKFQNPQTEGVNAVEEEIKKYTTLSYRAPEMVNLYSGKLITTKADIWALGCLLYKLCYFTLPFGESQVAICDGNFTIPDNSRYSQDMHCLIRYMLEPDPDKRPDVYQVSYFAFKLTKRECPVPNVQNSPIPAKLPEPVKASEAAAKKSLPKARLTDPIPPMETSIAPRQRPKAGQTQPNPGILPIQPALTPRKRPTAQAAIQPQVAGPAALGGGQPSLPASVQQPKAPPPQTQPQPAPQPLPKQPPAPQQPPVAQPPVPSTQPQATPPHQQQLFLKQQLLQQQQQMMQAQQFQAMQQAVQQPAMSQFQVIQQGAPAQQQLMQNYYQQQLLAQQAAMQQKTAVVAAQPKQPAPMPQQPQAAVQPAPAQEQVKQAPIRQQQKPQNTPPSAVQGQKLGSLTPPSSPKTQRAGHRRILSDVTHSAVFGVPVSKSTQLLQAAAAEASLNKSKSASTTPSGSPRTSQQNVYNPPDVSTWNPFDDDNFSKLTAEELLNKDFAKLSDGKPLEKLGSSTENLIPGFQAAPSTTQADAFGGSSFIAASGLQREQVVSPVLTTEHSKLPAATDGLSLYKGQPEMLKVKTQHNSESDYFARDGPSSNSSFHSSEGEGTDHEVDILDCSGSRPLLMDSEEEEESSKLQSTLKERFVASKEDSKPQPSQSGMGEALFTAFQQHSGEILNEPDVFATAPFRSSRIVHDELDIFTKAPFISKSNVPVRQPEEADVFLSAPFTKKKSLEELTSHNVSKEPHTPASFLGQTGDVQHIDNAKFQNFDTGTCGLSVLSRAQYSGVGFIQPANLPSHSIRPVETQEGIPPKGTFKDLGGIPNDKNQGHAFPQEAVLGSMVSKPFRPQSLSKYSRHYSPEDGQGLEVQPIAAYKVVSQTNKQAIAGSVSIASLSSRTKELPSVDPFASAPFPSKSGK</sequence>
<comment type="caution">
    <text evidence="12">The sequence shown here is derived from an EMBL/GenBank/DDBJ whole genome shotgun (WGS) entry which is preliminary data.</text>
</comment>
<feature type="compositionally biased region" description="Polar residues" evidence="10">
    <location>
        <begin position="650"/>
        <end position="672"/>
    </location>
</feature>
<comment type="catalytic activity">
    <reaction evidence="8">
        <text>L-threonyl-[protein] + ATP = O-phospho-L-threonyl-[protein] + ADP + H(+)</text>
        <dbReference type="Rhea" id="RHEA:46608"/>
        <dbReference type="Rhea" id="RHEA-COMP:11060"/>
        <dbReference type="Rhea" id="RHEA-COMP:11605"/>
        <dbReference type="ChEBI" id="CHEBI:15378"/>
        <dbReference type="ChEBI" id="CHEBI:30013"/>
        <dbReference type="ChEBI" id="CHEBI:30616"/>
        <dbReference type="ChEBI" id="CHEBI:61977"/>
        <dbReference type="ChEBI" id="CHEBI:456216"/>
        <dbReference type="EC" id="2.7.11.1"/>
    </reaction>
</comment>
<evidence type="ECO:0000256" key="7">
    <source>
        <dbReference type="ARBA" id="ARBA00022840"/>
    </source>
</evidence>
<feature type="region of interest" description="Disordered" evidence="10">
    <location>
        <begin position="327"/>
        <end position="468"/>
    </location>
</feature>
<comment type="catalytic activity">
    <reaction evidence="9">
        <text>L-seryl-[protein] + ATP = O-phospho-L-seryl-[protein] + ADP + H(+)</text>
        <dbReference type="Rhea" id="RHEA:17989"/>
        <dbReference type="Rhea" id="RHEA-COMP:9863"/>
        <dbReference type="Rhea" id="RHEA-COMP:11604"/>
        <dbReference type="ChEBI" id="CHEBI:15378"/>
        <dbReference type="ChEBI" id="CHEBI:29999"/>
        <dbReference type="ChEBI" id="CHEBI:30616"/>
        <dbReference type="ChEBI" id="CHEBI:83421"/>
        <dbReference type="ChEBI" id="CHEBI:456216"/>
        <dbReference type="EC" id="2.7.11.1"/>
    </reaction>
</comment>
<reference evidence="12 13" key="1">
    <citation type="submission" date="2019-04" db="EMBL/GenBank/DDBJ databases">
        <title>Draft genome of the big-headed turtle Platysternon megacephalum.</title>
        <authorList>
            <person name="Gong S."/>
        </authorList>
    </citation>
    <scope>NUCLEOTIDE SEQUENCE [LARGE SCALE GENOMIC DNA]</scope>
    <source>
        <strain evidence="12">DO16091913</strain>
        <tissue evidence="12">Muscle</tissue>
    </source>
</reference>
<dbReference type="InterPro" id="IPR011009">
    <property type="entry name" value="Kinase-like_dom_sf"/>
</dbReference>
<dbReference type="InterPro" id="IPR000719">
    <property type="entry name" value="Prot_kinase_dom"/>
</dbReference>
<feature type="compositionally biased region" description="Low complexity" evidence="10">
    <location>
        <begin position="555"/>
        <end position="573"/>
    </location>
</feature>
<proteinExistence type="predicted"/>
<evidence type="ECO:0000256" key="8">
    <source>
        <dbReference type="ARBA" id="ARBA00047899"/>
    </source>
</evidence>
<evidence type="ECO:0000256" key="1">
    <source>
        <dbReference type="ARBA" id="ARBA00012513"/>
    </source>
</evidence>